<organism evidence="10 11">
    <name type="scientific">Wenzhouxiangella limi</name>
    <dbReference type="NCBI Taxonomy" id="2707351"/>
    <lineage>
        <taxon>Bacteria</taxon>
        <taxon>Pseudomonadati</taxon>
        <taxon>Pseudomonadota</taxon>
        <taxon>Gammaproteobacteria</taxon>
        <taxon>Chromatiales</taxon>
        <taxon>Wenzhouxiangellaceae</taxon>
        <taxon>Wenzhouxiangella</taxon>
    </lineage>
</organism>
<dbReference type="GO" id="GO:0008408">
    <property type="term" value="F:3'-5' exonuclease activity"/>
    <property type="evidence" value="ECO:0007669"/>
    <property type="project" value="TreeGrafter"/>
</dbReference>
<evidence type="ECO:0000313" key="10">
    <source>
        <dbReference type="EMBL" id="NDY95974.1"/>
    </source>
</evidence>
<dbReference type="NCBIfam" id="TIGR00573">
    <property type="entry name" value="dnaq"/>
    <property type="match status" value="1"/>
</dbReference>
<keyword evidence="4" id="KW-0269">Exonuclease</keyword>
<dbReference type="EMBL" id="JAAGSC010000041">
    <property type="protein sequence ID" value="NDY95974.1"/>
    <property type="molecule type" value="Genomic_DNA"/>
</dbReference>
<dbReference type="GO" id="GO:0003887">
    <property type="term" value="F:DNA-directed DNA polymerase activity"/>
    <property type="evidence" value="ECO:0007669"/>
    <property type="project" value="UniProtKB-EC"/>
</dbReference>
<dbReference type="PANTHER" id="PTHR30231:SF4">
    <property type="entry name" value="PROTEIN NEN2"/>
    <property type="match status" value="1"/>
</dbReference>
<dbReference type="Gene3D" id="3.30.450.20">
    <property type="entry name" value="PAS domain"/>
    <property type="match status" value="1"/>
</dbReference>
<keyword evidence="3" id="KW-0378">Hydrolase</keyword>
<dbReference type="InterPro" id="IPR036397">
    <property type="entry name" value="RNaseH_sf"/>
</dbReference>
<accession>A0A845UZT2</accession>
<name>A0A845UZT2_9GAMM</name>
<feature type="transmembrane region" description="Helical" evidence="8">
    <location>
        <begin position="12"/>
        <end position="34"/>
    </location>
</feature>
<dbReference type="AlphaFoldDB" id="A0A845UZT2"/>
<comment type="caution">
    <text evidence="10">The sequence shown here is derived from an EMBL/GenBank/DDBJ whole genome shotgun (WGS) entry which is preliminary data.</text>
</comment>
<evidence type="ECO:0000256" key="8">
    <source>
        <dbReference type="SAM" id="Phobius"/>
    </source>
</evidence>
<dbReference type="GO" id="GO:0005829">
    <property type="term" value="C:cytosol"/>
    <property type="evidence" value="ECO:0007669"/>
    <property type="project" value="TreeGrafter"/>
</dbReference>
<comment type="subunit">
    <text evidence="6">DNA polymerase III contains a core (composed of alpha, epsilon and theta chains) that associates with a tau subunit. This core dimerizes to form the POLIII' complex. PolIII' associates with the gamma complex (composed of gamma, delta, delta', psi and chi chains) and with the beta chain to form the complete DNA polymerase III complex.</text>
</comment>
<reference evidence="10 11" key="1">
    <citation type="submission" date="2020-02" db="EMBL/GenBank/DDBJ databases">
        <authorList>
            <person name="Zhang X.-Y."/>
        </authorList>
    </citation>
    <scope>NUCLEOTIDE SEQUENCE [LARGE SCALE GENOMIC DNA]</scope>
    <source>
        <strain evidence="10 11">C33</strain>
    </source>
</reference>
<evidence type="ECO:0000256" key="7">
    <source>
        <dbReference type="ARBA" id="ARBA00049244"/>
    </source>
</evidence>
<protein>
    <recommendedName>
        <fullName evidence="1">DNA-directed DNA polymerase</fullName>
        <ecNumber evidence="1">2.7.7.7</ecNumber>
    </recommendedName>
</protein>
<comment type="function">
    <text evidence="5">DNA polymerase III is a complex, multichain enzyme responsible for most of the replicative synthesis in bacteria. The epsilon subunit contain the editing function and is a proofreading 3'-5' exonuclease.</text>
</comment>
<dbReference type="FunFam" id="3.30.420.10:FF:000045">
    <property type="entry name" value="3'-5' exonuclease DinG"/>
    <property type="match status" value="1"/>
</dbReference>
<dbReference type="RefSeq" id="WP_164211364.1">
    <property type="nucleotide sequence ID" value="NZ_JAAGSC010000041.1"/>
</dbReference>
<evidence type="ECO:0000259" key="9">
    <source>
        <dbReference type="SMART" id="SM00479"/>
    </source>
</evidence>
<proteinExistence type="predicted"/>
<keyword evidence="2" id="KW-0540">Nuclease</keyword>
<dbReference type="GO" id="GO:0006260">
    <property type="term" value="P:DNA replication"/>
    <property type="evidence" value="ECO:0007669"/>
    <property type="project" value="InterPro"/>
</dbReference>
<evidence type="ECO:0000256" key="2">
    <source>
        <dbReference type="ARBA" id="ARBA00022722"/>
    </source>
</evidence>
<dbReference type="Gene3D" id="3.30.420.10">
    <property type="entry name" value="Ribonuclease H-like superfamily/Ribonuclease H"/>
    <property type="match status" value="1"/>
</dbReference>
<keyword evidence="8" id="KW-1133">Transmembrane helix</keyword>
<dbReference type="InterPro" id="IPR006054">
    <property type="entry name" value="DnaQ"/>
</dbReference>
<keyword evidence="8" id="KW-0812">Transmembrane</keyword>
<gene>
    <name evidence="10" type="ORF">G3I74_09550</name>
</gene>
<dbReference type="InterPro" id="IPR013520">
    <property type="entry name" value="Ribonucl_H"/>
</dbReference>
<evidence type="ECO:0000256" key="3">
    <source>
        <dbReference type="ARBA" id="ARBA00022801"/>
    </source>
</evidence>
<evidence type="ECO:0000256" key="6">
    <source>
        <dbReference type="ARBA" id="ARBA00026073"/>
    </source>
</evidence>
<dbReference type="InterPro" id="IPR012337">
    <property type="entry name" value="RNaseH-like_sf"/>
</dbReference>
<keyword evidence="8" id="KW-0472">Membrane</keyword>
<dbReference type="SMART" id="SM00479">
    <property type="entry name" value="EXOIII"/>
    <property type="match status" value="1"/>
</dbReference>
<dbReference type="EC" id="2.7.7.7" evidence="1"/>
<evidence type="ECO:0000256" key="5">
    <source>
        <dbReference type="ARBA" id="ARBA00025483"/>
    </source>
</evidence>
<evidence type="ECO:0000313" key="11">
    <source>
        <dbReference type="Proteomes" id="UP000484885"/>
    </source>
</evidence>
<dbReference type="SUPFAM" id="SSF53098">
    <property type="entry name" value="Ribonuclease H-like"/>
    <property type="match status" value="1"/>
</dbReference>
<dbReference type="Pfam" id="PF00929">
    <property type="entry name" value="RNase_T"/>
    <property type="match status" value="1"/>
</dbReference>
<comment type="catalytic activity">
    <reaction evidence="7">
        <text>DNA(n) + a 2'-deoxyribonucleoside 5'-triphosphate = DNA(n+1) + diphosphate</text>
        <dbReference type="Rhea" id="RHEA:22508"/>
        <dbReference type="Rhea" id="RHEA-COMP:17339"/>
        <dbReference type="Rhea" id="RHEA-COMP:17340"/>
        <dbReference type="ChEBI" id="CHEBI:33019"/>
        <dbReference type="ChEBI" id="CHEBI:61560"/>
        <dbReference type="ChEBI" id="CHEBI:173112"/>
        <dbReference type="EC" id="2.7.7.7"/>
    </reaction>
</comment>
<dbReference type="PANTHER" id="PTHR30231">
    <property type="entry name" value="DNA POLYMERASE III SUBUNIT EPSILON"/>
    <property type="match status" value="1"/>
</dbReference>
<feature type="domain" description="Exonuclease" evidence="9">
    <location>
        <begin position="538"/>
        <end position="706"/>
    </location>
</feature>
<dbReference type="Proteomes" id="UP000484885">
    <property type="component" value="Unassembled WGS sequence"/>
</dbReference>
<keyword evidence="11" id="KW-1185">Reference proteome</keyword>
<sequence length="729" mass="81548">MRRFDWRLAVGVAVVGLACLLWLVVAGILLWAVLDPADWQTVLEALGGKGGLLLFLWAGSLVPTAAALRHLIDHYLRAPAKLAEEARLLLETDVQRLPTPRGSAENRRLAEVIGQLVAQREALREDMDQRVQAASRQTELEKNRLAALMSELTKSVVVCNLDGRILLYNNRARLQFRRLSRLPTPAGGAELMGLGRSIYTVLDRKLVNHALENVQRRLRRGAGAPSAQFVTTTPSGKLLRVQMTPVRDVETSGKEARATDSMTGFVLLIENITDEMQADAEKDRILTSLTEGTRSRLANARAAAEVLEDPAISEQMRERLLDVIREEVHGLSRRIDELQPPSSAALRSRWPLEDMLGEDLVEAGMRRLESELDLQVDVEPGNQAVWLKVESFTLLQAVLHLAGRLHERCRVRKLTLRAGEQSGQGVLDLIWMPCDGASDKAELGWDQEPIQVGSETLSLTVRDVLERHGGECWIEQEINDARHRCFFRLLLPLATPQEELPAATFMRYESRPEYYDFDLFQATERTRGLDDSPLVELAYTVFDTETTGLNPAEGDEIIQIGAVRIVNGKVLTHEFFDQLVDPKRIIPPASIPIHGITPDMVKDQPTIDEVLPAFHGFCQDTVLVAHNAAFDMRCLQLKEKRTGVRFDHPVLDTLLLSALVHENQDSHRLEAIAERFGLTIIGRHTAIGDAMVTAEILVQLIPLLAEKGIHTLRQAREAAQKTYYARVNY</sequence>
<dbReference type="GO" id="GO:0003677">
    <property type="term" value="F:DNA binding"/>
    <property type="evidence" value="ECO:0007669"/>
    <property type="project" value="InterPro"/>
</dbReference>
<evidence type="ECO:0000256" key="1">
    <source>
        <dbReference type="ARBA" id="ARBA00012417"/>
    </source>
</evidence>
<dbReference type="CDD" id="cd06127">
    <property type="entry name" value="DEDDh"/>
    <property type="match status" value="1"/>
</dbReference>
<feature type="transmembrane region" description="Helical" evidence="8">
    <location>
        <begin position="54"/>
        <end position="72"/>
    </location>
</feature>
<dbReference type="PROSITE" id="PS51257">
    <property type="entry name" value="PROKAR_LIPOPROTEIN"/>
    <property type="match status" value="1"/>
</dbReference>
<evidence type="ECO:0000256" key="4">
    <source>
        <dbReference type="ARBA" id="ARBA00022839"/>
    </source>
</evidence>